<sequence>MTTTPHPVNNWTVKIERSPANPHFSIEGEVPMGYQTQTPVLEIVNPDPLSPVLNLRVKFVGPVVNQGAPGIGKVMLKQSGIWRFNAVNLVDERDQPQCAAKPAPPEVPAAPVAQDIPVSPPPQDVPVFRPALEIKPVPDDSQGATFIPAN</sequence>
<dbReference type="EMBL" id="JACASD010000020">
    <property type="protein sequence ID" value="NWE88331.1"/>
    <property type="molecule type" value="Genomic_DNA"/>
</dbReference>
<evidence type="ECO:0000313" key="3">
    <source>
        <dbReference type="Proteomes" id="UP000585226"/>
    </source>
</evidence>
<accession>A0A7Y8KG92</accession>
<dbReference type="RefSeq" id="WP_177110936.1">
    <property type="nucleotide sequence ID" value="NZ_JACASD010000020.1"/>
</dbReference>
<comment type="caution">
    <text evidence="2">The sequence shown here is derived from an EMBL/GenBank/DDBJ whole genome shotgun (WGS) entry which is preliminary data.</text>
</comment>
<dbReference type="Proteomes" id="UP000585226">
    <property type="component" value="Unassembled WGS sequence"/>
</dbReference>
<evidence type="ECO:0000313" key="2">
    <source>
        <dbReference type="EMBL" id="NWE88331.1"/>
    </source>
</evidence>
<protein>
    <submittedName>
        <fullName evidence="2">Uncharacterized protein</fullName>
    </submittedName>
</protein>
<gene>
    <name evidence="2" type="ORF">HX893_09310</name>
</gene>
<reference evidence="2 3" key="1">
    <citation type="submission" date="2020-04" db="EMBL/GenBank/DDBJ databases">
        <title>Molecular characterization of pseudomonads from Agaricus bisporus reveal novel blotch 2 pathogens in Western Europe.</title>
        <authorList>
            <person name="Taparia T."/>
            <person name="Krijger M."/>
            <person name="Haynes E."/>
            <person name="Elpinstone J.G."/>
            <person name="Noble R."/>
            <person name="Van Der Wolf J."/>
        </authorList>
    </citation>
    <scope>NUCLEOTIDE SEQUENCE [LARGE SCALE GENOMIC DNA]</scope>
    <source>
        <strain evidence="2 3">P8021</strain>
    </source>
</reference>
<feature type="region of interest" description="Disordered" evidence="1">
    <location>
        <begin position="95"/>
        <end position="127"/>
    </location>
</feature>
<organism evidence="2 3">
    <name type="scientific">Pseudomonas reactans</name>
    <dbReference type="NCBI Taxonomy" id="117680"/>
    <lineage>
        <taxon>Bacteria</taxon>
        <taxon>Pseudomonadati</taxon>
        <taxon>Pseudomonadota</taxon>
        <taxon>Gammaproteobacteria</taxon>
        <taxon>Pseudomonadales</taxon>
        <taxon>Pseudomonadaceae</taxon>
        <taxon>Pseudomonas</taxon>
    </lineage>
</organism>
<evidence type="ECO:0000256" key="1">
    <source>
        <dbReference type="SAM" id="MobiDB-lite"/>
    </source>
</evidence>
<name>A0A7Y8KG92_9PSED</name>
<dbReference type="AlphaFoldDB" id="A0A7Y8KG92"/>
<proteinExistence type="predicted"/>